<evidence type="ECO:0000256" key="1">
    <source>
        <dbReference type="ARBA" id="ARBA00022722"/>
    </source>
</evidence>
<dbReference type="Proteomes" id="UP000306050">
    <property type="component" value="Chromosome SGRAM_6"/>
</dbReference>
<keyword evidence="1" id="KW-0540">Nuclease</keyword>
<evidence type="ECO:0000256" key="5">
    <source>
        <dbReference type="ARBA" id="ARBA00029543"/>
    </source>
</evidence>
<reference evidence="8 9" key="1">
    <citation type="submission" date="2019-05" db="EMBL/GenBank/DDBJ databases">
        <title>Sporisorium graminicola CBS 10092 draft sequencing and annotation.</title>
        <authorList>
            <person name="Solano-Gonzalez S."/>
            <person name="Caddick M.X."/>
            <person name="Darby A."/>
        </authorList>
    </citation>
    <scope>NUCLEOTIDE SEQUENCE [LARGE SCALE GENOMIC DNA]</scope>
    <source>
        <strain evidence="8 9">CBS 10092</strain>
    </source>
</reference>
<evidence type="ECO:0000313" key="9">
    <source>
        <dbReference type="Proteomes" id="UP000306050"/>
    </source>
</evidence>
<evidence type="ECO:0000256" key="6">
    <source>
        <dbReference type="ARBA" id="ARBA00030030"/>
    </source>
</evidence>
<evidence type="ECO:0000256" key="7">
    <source>
        <dbReference type="SAM" id="MobiDB-lite"/>
    </source>
</evidence>
<dbReference type="Gene3D" id="3.90.1140.10">
    <property type="entry name" value="Cyclic phosphodiesterase"/>
    <property type="match status" value="1"/>
</dbReference>
<protein>
    <recommendedName>
        <fullName evidence="5">U6 snRNA phosphodiesterase 1</fullName>
    </recommendedName>
    <alternativeName>
        <fullName evidence="6">3'-5' RNA exonuclease USB1</fullName>
    </alternativeName>
</protein>
<evidence type="ECO:0000256" key="2">
    <source>
        <dbReference type="ARBA" id="ARBA00022801"/>
    </source>
</evidence>
<name>A0A4U7KR14_9BASI</name>
<organism evidence="8 9">
    <name type="scientific">Sporisorium graminicola</name>
    <dbReference type="NCBI Taxonomy" id="280036"/>
    <lineage>
        <taxon>Eukaryota</taxon>
        <taxon>Fungi</taxon>
        <taxon>Dikarya</taxon>
        <taxon>Basidiomycota</taxon>
        <taxon>Ustilaginomycotina</taxon>
        <taxon>Ustilaginomycetes</taxon>
        <taxon>Ustilaginales</taxon>
        <taxon>Ustilaginaceae</taxon>
        <taxon>Sporisorium</taxon>
    </lineage>
</organism>
<sequence>MQPPATCSGASINDHAGQGSLETEMKAAAPRRPKRKLPPLDLEADTLQQDDDKMPYRSSSRVRANPSGASKVVKGDWLCYCFVEVPVDPSLSKCIQEGIAKLQEQLVSDYTLLDLRCNDNAADSETTATADESQAFEQQLHISLTRPFTVRSYEREEYIKVATAEAERLKATVGSFPFAFSRFAYLANDDASRHFMVLEVGPGREKLHRLSTAFSTELRRAFRAKSYYDEARFHASTACVLDPSSERGDEGGTQTLSSRLSQVIADVEAKFGPQLRQCRQVWAARIGIQVANRVTYVDV</sequence>
<dbReference type="GO" id="GO:0034477">
    <property type="term" value="P:U6 snRNA 3'-end processing"/>
    <property type="evidence" value="ECO:0007669"/>
    <property type="project" value="InterPro"/>
</dbReference>
<comment type="caution">
    <text evidence="8">The sequence shown here is derived from an EMBL/GenBank/DDBJ whole genome shotgun (WGS) entry which is preliminary data.</text>
</comment>
<dbReference type="AlphaFoldDB" id="A0A4U7KR14"/>
<evidence type="ECO:0000313" key="8">
    <source>
        <dbReference type="EMBL" id="TKY85628.1"/>
    </source>
</evidence>
<dbReference type="RefSeq" id="XP_029737613.1">
    <property type="nucleotide sequence ID" value="XM_029885761.1"/>
</dbReference>
<dbReference type="OrthoDB" id="49151at2759"/>
<dbReference type="PANTHER" id="PTHR13522:SF3">
    <property type="entry name" value="U6 SNRNA PHOSPHODIESTERASE 1"/>
    <property type="match status" value="1"/>
</dbReference>
<dbReference type="KEGG" id="sgra:EX895_005167"/>
<keyword evidence="2" id="KW-0378">Hydrolase</keyword>
<keyword evidence="9" id="KW-1185">Reference proteome</keyword>
<dbReference type="GeneID" id="40728062"/>
<evidence type="ECO:0000256" key="3">
    <source>
        <dbReference type="ARBA" id="ARBA00023239"/>
    </source>
</evidence>
<proteinExistence type="predicted"/>
<accession>A0A4U7KR14</accession>
<feature type="region of interest" description="Disordered" evidence="7">
    <location>
        <begin position="1"/>
        <end position="67"/>
    </location>
</feature>
<dbReference type="Pfam" id="PF09749">
    <property type="entry name" value="HVSL"/>
    <property type="match status" value="1"/>
</dbReference>
<keyword evidence="4" id="KW-0539">Nucleus</keyword>
<dbReference type="GO" id="GO:0000175">
    <property type="term" value="F:3'-5'-RNA exonuclease activity"/>
    <property type="evidence" value="ECO:0007669"/>
    <property type="project" value="TreeGrafter"/>
</dbReference>
<dbReference type="GO" id="GO:0016829">
    <property type="term" value="F:lyase activity"/>
    <property type="evidence" value="ECO:0007669"/>
    <property type="project" value="UniProtKB-KW"/>
</dbReference>
<dbReference type="PANTHER" id="PTHR13522">
    <property type="entry name" value="U6 SNRNA PHOSPHODIESTERASE 1"/>
    <property type="match status" value="1"/>
</dbReference>
<dbReference type="EMBL" id="SRRM01000019">
    <property type="protein sequence ID" value="TKY85628.1"/>
    <property type="molecule type" value="Genomic_DNA"/>
</dbReference>
<keyword evidence="3" id="KW-0456">Lyase</keyword>
<dbReference type="InterPro" id="IPR027521">
    <property type="entry name" value="Usb1"/>
</dbReference>
<dbReference type="GO" id="GO:0005634">
    <property type="term" value="C:nucleus"/>
    <property type="evidence" value="ECO:0007669"/>
    <property type="project" value="TreeGrafter"/>
</dbReference>
<evidence type="ECO:0000256" key="4">
    <source>
        <dbReference type="ARBA" id="ARBA00023242"/>
    </source>
</evidence>
<gene>
    <name evidence="8" type="ORF">EX895_005167</name>
</gene>